<dbReference type="Proteomes" id="UP000315783">
    <property type="component" value="Unassembled WGS sequence"/>
</dbReference>
<keyword evidence="1" id="KW-0732">Signal</keyword>
<evidence type="ECO:0000313" key="2">
    <source>
        <dbReference type="EMBL" id="TQV95431.1"/>
    </source>
</evidence>
<dbReference type="AlphaFoldDB" id="A0A545V130"/>
<evidence type="ECO:0000256" key="1">
    <source>
        <dbReference type="SAM" id="SignalP"/>
    </source>
</evidence>
<protein>
    <submittedName>
        <fullName evidence="2">Uncharacterized protein</fullName>
    </submittedName>
</protein>
<evidence type="ECO:0000313" key="3">
    <source>
        <dbReference type="Proteomes" id="UP000315783"/>
    </source>
</evidence>
<name>A0A545V130_9HYPO</name>
<proteinExistence type="predicted"/>
<dbReference type="EMBL" id="SPUK01000008">
    <property type="protein sequence ID" value="TQV95431.1"/>
    <property type="molecule type" value="Genomic_DNA"/>
</dbReference>
<sequence>MCLYLLDFACFTIITAQSWMRPKALVVSRSVPLDQDYNDEEQGRVLLLGE</sequence>
<gene>
    <name evidence="2" type="ORF">IF1G_06418</name>
</gene>
<reference evidence="2 3" key="1">
    <citation type="journal article" date="2019" name="Appl. Microbiol. Biotechnol.">
        <title>Genome sequence of Isaria javanica and comparative genome analysis insights into family S53 peptidase evolution in fungal entomopathogens.</title>
        <authorList>
            <person name="Lin R."/>
            <person name="Zhang X."/>
            <person name="Xin B."/>
            <person name="Zou M."/>
            <person name="Gao Y."/>
            <person name="Qin F."/>
            <person name="Hu Q."/>
            <person name="Xie B."/>
            <person name="Cheng X."/>
        </authorList>
    </citation>
    <scope>NUCLEOTIDE SEQUENCE [LARGE SCALE GENOMIC DNA]</scope>
    <source>
        <strain evidence="2 3">IJ1G</strain>
    </source>
</reference>
<comment type="caution">
    <text evidence="2">The sequence shown here is derived from an EMBL/GenBank/DDBJ whole genome shotgun (WGS) entry which is preliminary data.</text>
</comment>
<keyword evidence="3" id="KW-1185">Reference proteome</keyword>
<organism evidence="2 3">
    <name type="scientific">Cordyceps javanica</name>
    <dbReference type="NCBI Taxonomy" id="43265"/>
    <lineage>
        <taxon>Eukaryota</taxon>
        <taxon>Fungi</taxon>
        <taxon>Dikarya</taxon>
        <taxon>Ascomycota</taxon>
        <taxon>Pezizomycotina</taxon>
        <taxon>Sordariomycetes</taxon>
        <taxon>Hypocreomycetidae</taxon>
        <taxon>Hypocreales</taxon>
        <taxon>Cordycipitaceae</taxon>
        <taxon>Cordyceps</taxon>
    </lineage>
</organism>
<feature type="signal peptide" evidence="1">
    <location>
        <begin position="1"/>
        <end position="16"/>
    </location>
</feature>
<feature type="chain" id="PRO_5022093085" evidence="1">
    <location>
        <begin position="17"/>
        <end position="50"/>
    </location>
</feature>
<accession>A0A545V130</accession>